<sequence>MNTPTLHTDRLILRQFTIHDLDAFHEIFTDETVNTFLPWFIPKTREASLAELTQRFLSYYDADTSYRYAVCLKEENKPIGYITLGEPDSYDFGYAILSQYQKKGYITEGAHCILNTLSQTQIPYITATHDINNPASGEVMKKLGMKYQYSYTEFWEPKGYDVTFRLYQLNFDPNAHPYMKYWNLYKRHEIESL</sequence>
<dbReference type="RefSeq" id="WP_067631363.1">
    <property type="nucleotide sequence ID" value="NZ_CP013213.1"/>
</dbReference>
<proteinExistence type="predicted"/>
<name>A0A109UGP6_9FIRM</name>
<gene>
    <name evidence="2" type="ORF">AOC36_03075</name>
</gene>
<dbReference type="InterPro" id="IPR000182">
    <property type="entry name" value="GNAT_dom"/>
</dbReference>
<dbReference type="OrthoDB" id="9785602at2"/>
<dbReference type="KEGG" id="erl:AOC36_03075"/>
<dbReference type="GO" id="GO:0016747">
    <property type="term" value="F:acyltransferase activity, transferring groups other than amino-acyl groups"/>
    <property type="evidence" value="ECO:0007669"/>
    <property type="project" value="InterPro"/>
</dbReference>
<dbReference type="PANTHER" id="PTHR43792">
    <property type="entry name" value="GNAT FAMILY, PUTATIVE (AFU_ORTHOLOGUE AFUA_3G00765)-RELATED-RELATED"/>
    <property type="match status" value="1"/>
</dbReference>
<dbReference type="Pfam" id="PF13302">
    <property type="entry name" value="Acetyltransf_3"/>
    <property type="match status" value="1"/>
</dbReference>
<reference evidence="2 3" key="1">
    <citation type="submission" date="2015-10" db="EMBL/GenBank/DDBJ databases">
        <title>Erysipelothrix larvae sp. LV19 isolated from the larval gut of the rhinoceros beetle, Trypoxylus dichotomus.</title>
        <authorList>
            <person name="Lim S."/>
            <person name="Kim B.-C."/>
        </authorList>
    </citation>
    <scope>NUCLEOTIDE SEQUENCE [LARGE SCALE GENOMIC DNA]</scope>
    <source>
        <strain evidence="2 3">LV19</strain>
    </source>
</reference>
<evidence type="ECO:0000313" key="3">
    <source>
        <dbReference type="Proteomes" id="UP000063781"/>
    </source>
</evidence>
<evidence type="ECO:0000259" key="1">
    <source>
        <dbReference type="PROSITE" id="PS51186"/>
    </source>
</evidence>
<keyword evidence="2" id="KW-0808">Transferase</keyword>
<keyword evidence="3" id="KW-1185">Reference proteome</keyword>
<dbReference type="AlphaFoldDB" id="A0A109UGP6"/>
<dbReference type="PANTHER" id="PTHR43792:SF1">
    <property type="entry name" value="N-ACETYLTRANSFERASE DOMAIN-CONTAINING PROTEIN"/>
    <property type="match status" value="1"/>
</dbReference>
<accession>A0A109UGP6</accession>
<dbReference type="SUPFAM" id="SSF55729">
    <property type="entry name" value="Acyl-CoA N-acyltransferases (Nat)"/>
    <property type="match status" value="1"/>
</dbReference>
<dbReference type="InterPro" id="IPR016181">
    <property type="entry name" value="Acyl_CoA_acyltransferase"/>
</dbReference>
<dbReference type="InterPro" id="IPR051531">
    <property type="entry name" value="N-acetyltransferase"/>
</dbReference>
<dbReference type="STRING" id="1514105.AOC36_03075"/>
<dbReference type="EMBL" id="CP013213">
    <property type="protein sequence ID" value="AMC93000.1"/>
    <property type="molecule type" value="Genomic_DNA"/>
</dbReference>
<feature type="domain" description="N-acetyltransferase" evidence="1">
    <location>
        <begin position="11"/>
        <end position="167"/>
    </location>
</feature>
<dbReference type="Proteomes" id="UP000063781">
    <property type="component" value="Chromosome"/>
</dbReference>
<evidence type="ECO:0000313" key="2">
    <source>
        <dbReference type="EMBL" id="AMC93000.1"/>
    </source>
</evidence>
<organism evidence="2 3">
    <name type="scientific">Erysipelothrix larvae</name>
    <dbReference type="NCBI Taxonomy" id="1514105"/>
    <lineage>
        <taxon>Bacteria</taxon>
        <taxon>Bacillati</taxon>
        <taxon>Bacillota</taxon>
        <taxon>Erysipelotrichia</taxon>
        <taxon>Erysipelotrichales</taxon>
        <taxon>Erysipelotrichaceae</taxon>
        <taxon>Erysipelothrix</taxon>
    </lineage>
</organism>
<dbReference type="Gene3D" id="3.40.630.30">
    <property type="match status" value="1"/>
</dbReference>
<protein>
    <submittedName>
        <fullName evidence="2">GNAT family acetyltransferase</fullName>
    </submittedName>
</protein>
<dbReference type="PROSITE" id="PS51186">
    <property type="entry name" value="GNAT"/>
    <property type="match status" value="1"/>
</dbReference>